<dbReference type="STRING" id="71139.A0A059D8L9"/>
<evidence type="ECO:0000256" key="5">
    <source>
        <dbReference type="ARBA" id="ARBA00022847"/>
    </source>
</evidence>
<dbReference type="KEGG" id="egr:104433785"/>
<organism evidence="10">
    <name type="scientific">Eucalyptus grandis</name>
    <name type="common">Flooded gum</name>
    <dbReference type="NCBI Taxonomy" id="71139"/>
    <lineage>
        <taxon>Eukaryota</taxon>
        <taxon>Viridiplantae</taxon>
        <taxon>Streptophyta</taxon>
        <taxon>Embryophyta</taxon>
        <taxon>Tracheophyta</taxon>
        <taxon>Spermatophyta</taxon>
        <taxon>Magnoliopsida</taxon>
        <taxon>eudicotyledons</taxon>
        <taxon>Gunneridae</taxon>
        <taxon>Pentapetalae</taxon>
        <taxon>rosids</taxon>
        <taxon>malvids</taxon>
        <taxon>Myrtales</taxon>
        <taxon>Myrtaceae</taxon>
        <taxon>Myrtoideae</taxon>
        <taxon>Eucalypteae</taxon>
        <taxon>Eucalyptus</taxon>
    </lineage>
</organism>
<dbReference type="EMBL" id="KK198754">
    <property type="protein sequence ID" value="KCW87083.1"/>
    <property type="molecule type" value="Genomic_DNA"/>
</dbReference>
<comment type="subcellular location">
    <subcellularLocation>
        <location evidence="1">Cell membrane</location>
        <topology evidence="1">Multi-pass membrane protein</topology>
    </subcellularLocation>
</comment>
<dbReference type="PANTHER" id="PTHR45826:SF18">
    <property type="entry name" value="NEUTRAL AMINO ACID TRANSPORTER"/>
    <property type="match status" value="1"/>
</dbReference>
<dbReference type="Gramene" id="KCW87083">
    <property type="protein sequence ID" value="KCW87083"/>
    <property type="gene ID" value="EUGRSUZ_B03617"/>
</dbReference>
<name>A0A059D8L9_EUCGR</name>
<dbReference type="AlphaFoldDB" id="A0A059D8L9"/>
<keyword evidence="6 9" id="KW-1133">Transmembrane helix</keyword>
<sequence>MEPSDHSPTASLLDPPVPPPPPAAASKKLALLPLVFLIYFEVAGGPYGEESAVGAAGPLFAILGFIAFPFIWSVPEALVTAELATAFPGNGGYVIWAHQAFGPFWGSLLGSWKFLCGVINLASYPALCMDYLELVFSVFASGVPRYVAIFLFTSVLSFMNYTGLSIVGYTAVGLGVVSLSPFVALTLLAIPKIDPKRWISLGEVGVAKDWTLFFNTLFWNLNFWDSASTLAGEVEDPQRTYPKALLSAGLLACLAYLVPLLAAIGAIPLDQEDWVDGYFADAGELIAGEWLKIWIEIGAVLSVVGLFEAQLSSCAYQLLGMADLAFLPQSFGLRSAWFNTPWVGILISTLIALAVSYLDFADLIYTVNFLYSLGMLLEFASFLWLRKKLPAIKRPFKVPMAMPGLVIMCLIPSCFLVYVMSVASKIAYILSAVLTVFAIFWYYFMKICRSRAWLRFNDAREKFDYEE</sequence>
<feature type="transmembrane region" description="Helical" evidence="9">
    <location>
        <begin position="398"/>
        <end position="420"/>
    </location>
</feature>
<comment type="similarity">
    <text evidence="8">Belongs to the amino acid-polyamine-organocation (APC) superfamily. Polyamine:cation symporter (PHS) (TC 2.A.3.12) family.</text>
</comment>
<dbReference type="PIRSF" id="PIRSF006060">
    <property type="entry name" value="AA_transporter"/>
    <property type="match status" value="1"/>
</dbReference>
<reference evidence="10" key="1">
    <citation type="submission" date="2013-07" db="EMBL/GenBank/DDBJ databases">
        <title>The genome of Eucalyptus grandis.</title>
        <authorList>
            <person name="Schmutz J."/>
            <person name="Hayes R."/>
            <person name="Myburg A."/>
            <person name="Tuskan G."/>
            <person name="Grattapaglia D."/>
            <person name="Rokhsar D.S."/>
        </authorList>
    </citation>
    <scope>NUCLEOTIDE SEQUENCE</scope>
    <source>
        <tissue evidence="10">Leaf extractions</tissue>
    </source>
</reference>
<dbReference type="OMA" id="WIISPAK"/>
<feature type="transmembrane region" description="Helical" evidence="9">
    <location>
        <begin position="104"/>
        <end position="122"/>
    </location>
</feature>
<keyword evidence="3" id="KW-1003">Cell membrane</keyword>
<feature type="transmembrane region" description="Helical" evidence="9">
    <location>
        <begin position="20"/>
        <end position="40"/>
    </location>
</feature>
<gene>
    <name evidence="10" type="ORF">EUGRSUZ_B03617</name>
</gene>
<accession>A0A059D8L9</accession>
<evidence type="ECO:0000256" key="2">
    <source>
        <dbReference type="ARBA" id="ARBA00022448"/>
    </source>
</evidence>
<evidence type="ECO:0000313" key="10">
    <source>
        <dbReference type="EMBL" id="KCW87083.1"/>
    </source>
</evidence>
<protein>
    <recommendedName>
        <fullName evidence="11">Amino acid permease/ SLC12A domain-containing protein</fullName>
    </recommendedName>
</protein>
<evidence type="ECO:0000256" key="7">
    <source>
        <dbReference type="ARBA" id="ARBA00023136"/>
    </source>
</evidence>
<dbReference type="Gene3D" id="1.20.1740.10">
    <property type="entry name" value="Amino acid/polyamine transporter I"/>
    <property type="match status" value="1"/>
</dbReference>
<feature type="transmembrane region" description="Helical" evidence="9">
    <location>
        <begin position="426"/>
        <end position="445"/>
    </location>
</feature>
<dbReference type="Pfam" id="PF13520">
    <property type="entry name" value="AA_permease_2"/>
    <property type="match status" value="1"/>
</dbReference>
<keyword evidence="5" id="KW-0769">Symport</keyword>
<keyword evidence="4 9" id="KW-0812">Transmembrane</keyword>
<keyword evidence="7 9" id="KW-0472">Membrane</keyword>
<dbReference type="InParanoid" id="A0A059D8L9"/>
<feature type="transmembrane region" description="Helical" evidence="9">
    <location>
        <begin position="363"/>
        <end position="386"/>
    </location>
</feature>
<dbReference type="FunFam" id="1.20.1740.10:FF:000041">
    <property type="entry name" value="Amino acid permease, putative"/>
    <property type="match status" value="1"/>
</dbReference>
<dbReference type="GO" id="GO:0005886">
    <property type="term" value="C:plasma membrane"/>
    <property type="evidence" value="ECO:0007669"/>
    <property type="project" value="UniProtKB-SubCell"/>
</dbReference>
<feature type="transmembrane region" description="Helical" evidence="9">
    <location>
        <begin position="293"/>
        <end position="316"/>
    </location>
</feature>
<dbReference type="PANTHER" id="PTHR45826">
    <property type="entry name" value="POLYAMINE TRANSPORTER PUT1"/>
    <property type="match status" value="1"/>
</dbReference>
<feature type="transmembrane region" description="Helical" evidence="9">
    <location>
        <begin position="52"/>
        <end position="72"/>
    </location>
</feature>
<dbReference type="OrthoDB" id="5982228at2759"/>
<feature type="transmembrane region" description="Helical" evidence="9">
    <location>
        <begin position="134"/>
        <end position="160"/>
    </location>
</feature>
<dbReference type="GO" id="GO:0015293">
    <property type="term" value="F:symporter activity"/>
    <property type="evidence" value="ECO:0007669"/>
    <property type="project" value="UniProtKB-KW"/>
</dbReference>
<evidence type="ECO:0000256" key="9">
    <source>
        <dbReference type="SAM" id="Phobius"/>
    </source>
</evidence>
<dbReference type="GO" id="GO:0015203">
    <property type="term" value="F:polyamine transmembrane transporter activity"/>
    <property type="evidence" value="ECO:0007669"/>
    <property type="project" value="UniProtKB-ARBA"/>
</dbReference>
<keyword evidence="2" id="KW-0813">Transport</keyword>
<feature type="transmembrane region" description="Helical" evidence="9">
    <location>
        <begin position="166"/>
        <end position="190"/>
    </location>
</feature>
<dbReference type="InterPro" id="IPR002293">
    <property type="entry name" value="AA/rel_permease1"/>
</dbReference>
<feature type="transmembrane region" description="Helical" evidence="9">
    <location>
        <begin position="336"/>
        <end position="357"/>
    </location>
</feature>
<dbReference type="eggNOG" id="KOG1287">
    <property type="taxonomic scope" value="Eukaryota"/>
</dbReference>
<evidence type="ECO:0000256" key="1">
    <source>
        <dbReference type="ARBA" id="ARBA00004651"/>
    </source>
</evidence>
<evidence type="ECO:0000256" key="4">
    <source>
        <dbReference type="ARBA" id="ARBA00022692"/>
    </source>
</evidence>
<evidence type="ECO:0008006" key="11">
    <source>
        <dbReference type="Google" id="ProtNLM"/>
    </source>
</evidence>
<feature type="transmembrane region" description="Helical" evidence="9">
    <location>
        <begin position="244"/>
        <end position="267"/>
    </location>
</feature>
<dbReference type="InterPro" id="IPR044566">
    <property type="entry name" value="RMV1-like"/>
</dbReference>
<proteinExistence type="inferred from homology"/>
<evidence type="ECO:0000256" key="6">
    <source>
        <dbReference type="ARBA" id="ARBA00022989"/>
    </source>
</evidence>
<evidence type="ECO:0000256" key="3">
    <source>
        <dbReference type="ARBA" id="ARBA00022475"/>
    </source>
</evidence>
<evidence type="ECO:0000256" key="8">
    <source>
        <dbReference type="ARBA" id="ARBA00024041"/>
    </source>
</evidence>